<accession>A0A4P6KBU0</accession>
<feature type="DNA-binding region" description="H-T-H motif" evidence="4">
    <location>
        <begin position="55"/>
        <end position="74"/>
    </location>
</feature>
<dbReference type="PANTHER" id="PTHR30055:SF234">
    <property type="entry name" value="HTH-TYPE TRANSCRIPTIONAL REGULATOR BETI"/>
    <property type="match status" value="1"/>
</dbReference>
<keyword evidence="7" id="KW-1185">Reference proteome</keyword>
<evidence type="ECO:0000313" key="7">
    <source>
        <dbReference type="Proteomes" id="UP000289260"/>
    </source>
</evidence>
<dbReference type="Gene3D" id="1.10.357.10">
    <property type="entry name" value="Tetracycline Repressor, domain 2"/>
    <property type="match status" value="1"/>
</dbReference>
<reference evidence="6 7" key="1">
    <citation type="submission" date="2019-02" db="EMBL/GenBank/DDBJ databases">
        <authorList>
            <person name="Sun L."/>
            <person name="Pan D."/>
            <person name="Wu X."/>
        </authorList>
    </citation>
    <scope>NUCLEOTIDE SEQUENCE [LARGE SCALE GENOMIC DNA]</scope>
    <source>
        <strain evidence="6 7">JW-1</strain>
    </source>
</reference>
<keyword evidence="1" id="KW-0805">Transcription regulation</keyword>
<dbReference type="GO" id="GO:0000976">
    <property type="term" value="F:transcription cis-regulatory region binding"/>
    <property type="evidence" value="ECO:0007669"/>
    <property type="project" value="TreeGrafter"/>
</dbReference>
<dbReference type="GO" id="GO:0003700">
    <property type="term" value="F:DNA-binding transcription factor activity"/>
    <property type="evidence" value="ECO:0007669"/>
    <property type="project" value="TreeGrafter"/>
</dbReference>
<keyword evidence="3" id="KW-0804">Transcription</keyword>
<evidence type="ECO:0000313" key="6">
    <source>
        <dbReference type="EMBL" id="QBE47602.1"/>
    </source>
</evidence>
<dbReference type="EMBL" id="CP035806">
    <property type="protein sequence ID" value="QBE47602.1"/>
    <property type="molecule type" value="Genomic_DNA"/>
</dbReference>
<dbReference type="OrthoDB" id="4990990at2"/>
<dbReference type="PROSITE" id="PS50977">
    <property type="entry name" value="HTH_TETR_2"/>
    <property type="match status" value="1"/>
</dbReference>
<evidence type="ECO:0000256" key="1">
    <source>
        <dbReference type="ARBA" id="ARBA00023015"/>
    </source>
</evidence>
<evidence type="ECO:0000256" key="2">
    <source>
        <dbReference type="ARBA" id="ARBA00023125"/>
    </source>
</evidence>
<dbReference type="InterPro" id="IPR050109">
    <property type="entry name" value="HTH-type_TetR-like_transc_reg"/>
</dbReference>
<dbReference type="Proteomes" id="UP000289260">
    <property type="component" value="Chromosome"/>
</dbReference>
<protein>
    <submittedName>
        <fullName evidence="6">TetR/AcrR family transcriptional regulator</fullName>
    </submittedName>
</protein>
<evidence type="ECO:0000259" key="5">
    <source>
        <dbReference type="PROSITE" id="PS50977"/>
    </source>
</evidence>
<dbReference type="InterPro" id="IPR001647">
    <property type="entry name" value="HTH_TetR"/>
</dbReference>
<dbReference type="SUPFAM" id="SSF46689">
    <property type="entry name" value="Homeodomain-like"/>
    <property type="match status" value="1"/>
</dbReference>
<keyword evidence="2 4" id="KW-0238">DNA-binding</keyword>
<dbReference type="InterPro" id="IPR009057">
    <property type="entry name" value="Homeodomain-like_sf"/>
</dbReference>
<feature type="domain" description="HTH tetR-type" evidence="5">
    <location>
        <begin position="32"/>
        <end position="92"/>
    </location>
</feature>
<evidence type="ECO:0000256" key="3">
    <source>
        <dbReference type="ARBA" id="ARBA00023163"/>
    </source>
</evidence>
<evidence type="ECO:0000256" key="4">
    <source>
        <dbReference type="PROSITE-ProRule" id="PRU00335"/>
    </source>
</evidence>
<proteinExistence type="predicted"/>
<dbReference type="Pfam" id="PF00440">
    <property type="entry name" value="TetR_N"/>
    <property type="match status" value="1"/>
</dbReference>
<name>A0A4P6KBU0_9MICO</name>
<gene>
    <name evidence="6" type="ORF">EVS81_01100</name>
</gene>
<sequence length="158" mass="17061">MIADSNPLGSTTARFSICGDRVTERRARRPPGENRSRLLEAGLIEFGLFGFSAASTSAIAARAEMSQPHLYASFATKRDLFLACFAFVLDELREPVSERDQAHRATLLRFLVQCVASSHVPGMREPLTAGLLELGSSLGESRFAALLAEGSHALIDAP</sequence>
<dbReference type="AlphaFoldDB" id="A0A4P6KBU0"/>
<organism evidence="6 7">
    <name type="scientific">Leucobacter triazinivorans</name>
    <dbReference type="NCBI Taxonomy" id="1784719"/>
    <lineage>
        <taxon>Bacteria</taxon>
        <taxon>Bacillati</taxon>
        <taxon>Actinomycetota</taxon>
        <taxon>Actinomycetes</taxon>
        <taxon>Micrococcales</taxon>
        <taxon>Microbacteriaceae</taxon>
        <taxon>Leucobacter</taxon>
    </lineage>
</organism>
<dbReference type="PANTHER" id="PTHR30055">
    <property type="entry name" value="HTH-TYPE TRANSCRIPTIONAL REGULATOR RUTR"/>
    <property type="match status" value="1"/>
</dbReference>
<dbReference type="KEGG" id="ltr:EVS81_01100"/>